<dbReference type="Proteomes" id="UP000305881">
    <property type="component" value="Chromosome"/>
</dbReference>
<dbReference type="STRING" id="675511.GCA_000341735_02408"/>
<feature type="domain" description="EamA" evidence="2">
    <location>
        <begin position="3"/>
        <end position="132"/>
    </location>
</feature>
<evidence type="ECO:0000259" key="2">
    <source>
        <dbReference type="Pfam" id="PF00892"/>
    </source>
</evidence>
<dbReference type="InterPro" id="IPR037185">
    <property type="entry name" value="EmrE-like"/>
</dbReference>
<reference evidence="4" key="1">
    <citation type="journal article" date="2019" name="J. Bacteriol.">
        <title>A Mutagenic Screen Identifies a TonB-Dependent Receptor Required for the Lanthanide Metal Switch in the Type I Methanotroph 'Methylotuvimicrobium buryatense' 5GB1C.</title>
        <authorList>
            <person name="Groom J.D."/>
            <person name="Ford S.M."/>
            <person name="Pesesky M.W."/>
            <person name="Lidstrom M.E."/>
        </authorList>
    </citation>
    <scope>NUCLEOTIDE SEQUENCE [LARGE SCALE GENOMIC DNA]</scope>
    <source>
        <strain evidence="4">5GB1C</strain>
    </source>
</reference>
<feature type="transmembrane region" description="Helical" evidence="1">
    <location>
        <begin position="217"/>
        <end position="236"/>
    </location>
</feature>
<dbReference type="AlphaFoldDB" id="A0A4P9UJS1"/>
<proteinExistence type="predicted"/>
<feature type="transmembrane region" description="Helical" evidence="1">
    <location>
        <begin position="61"/>
        <end position="81"/>
    </location>
</feature>
<feature type="transmembrane region" description="Helical" evidence="1">
    <location>
        <begin position="273"/>
        <end position="290"/>
    </location>
</feature>
<feature type="transmembrane region" description="Helical" evidence="1">
    <location>
        <begin position="153"/>
        <end position="171"/>
    </location>
</feature>
<feature type="transmembrane region" description="Helical" evidence="1">
    <location>
        <begin position="242"/>
        <end position="261"/>
    </location>
</feature>
<gene>
    <name evidence="3" type="ORF">EQU24_02990</name>
</gene>
<organism evidence="3 4">
    <name type="scientific">Methylotuvimicrobium buryatense</name>
    <name type="common">Methylomicrobium buryatense</name>
    <dbReference type="NCBI Taxonomy" id="95641"/>
    <lineage>
        <taxon>Bacteria</taxon>
        <taxon>Pseudomonadati</taxon>
        <taxon>Pseudomonadota</taxon>
        <taxon>Gammaproteobacteria</taxon>
        <taxon>Methylococcales</taxon>
        <taxon>Methylococcaceae</taxon>
        <taxon>Methylotuvimicrobium</taxon>
    </lineage>
</organism>
<dbReference type="Pfam" id="PF00892">
    <property type="entry name" value="EamA"/>
    <property type="match status" value="1"/>
</dbReference>
<dbReference type="KEGG" id="mbur:EQU24_02990"/>
<accession>A0A4P9UJS1</accession>
<keyword evidence="1" id="KW-0472">Membrane</keyword>
<dbReference type="EMBL" id="CP035467">
    <property type="protein sequence ID" value="QCW81328.1"/>
    <property type="molecule type" value="Genomic_DNA"/>
</dbReference>
<dbReference type="OrthoDB" id="9795255at2"/>
<name>A0A4P9UJS1_METBY</name>
<evidence type="ECO:0000256" key="1">
    <source>
        <dbReference type="SAM" id="Phobius"/>
    </source>
</evidence>
<dbReference type="GO" id="GO:0016020">
    <property type="term" value="C:membrane"/>
    <property type="evidence" value="ECO:0007669"/>
    <property type="project" value="InterPro"/>
</dbReference>
<evidence type="ECO:0000313" key="3">
    <source>
        <dbReference type="EMBL" id="QCW81328.1"/>
    </source>
</evidence>
<dbReference type="InterPro" id="IPR000620">
    <property type="entry name" value="EamA_dom"/>
</dbReference>
<feature type="transmembrane region" description="Helical" evidence="1">
    <location>
        <begin position="116"/>
        <end position="133"/>
    </location>
</feature>
<keyword evidence="1" id="KW-0812">Transmembrane</keyword>
<sequence>MEIMFVFGRLMLSSMSNVFQKQLAHQGLHPFYIVAATYIVLSVLSSPFLFDFAFSGLSPSFWLNVFLAALLDVGGWMFLVMSLSKTDLSVFGPLNAYKVIFSMLLAFLFLGEVPSTQGFFGVLVIIGGSFLLMPPSSDATGSRIGQLLLDRGVQARFLSILLFSIGTVFLKGSLEHSTPLETLIFWSLFGLPLILAANAYLNQEPLMKSLKQSRTHLSLISATGASVFVMQYLTLVLMSHMLVAYALALFQLGMLLQVFLGHRIFNEPHLLRRLMASLVMVLGSLIVLQVRH</sequence>
<feature type="transmembrane region" description="Helical" evidence="1">
    <location>
        <begin position="88"/>
        <end position="110"/>
    </location>
</feature>
<keyword evidence="4" id="KW-1185">Reference proteome</keyword>
<feature type="transmembrane region" description="Helical" evidence="1">
    <location>
        <begin position="183"/>
        <end position="201"/>
    </location>
</feature>
<dbReference type="PANTHER" id="PTHR22911">
    <property type="entry name" value="ACYL-MALONYL CONDENSING ENZYME-RELATED"/>
    <property type="match status" value="1"/>
</dbReference>
<feature type="transmembrane region" description="Helical" evidence="1">
    <location>
        <begin position="31"/>
        <end position="49"/>
    </location>
</feature>
<evidence type="ECO:0000313" key="4">
    <source>
        <dbReference type="Proteomes" id="UP000305881"/>
    </source>
</evidence>
<keyword evidence="1" id="KW-1133">Transmembrane helix</keyword>
<dbReference type="SUPFAM" id="SSF103481">
    <property type="entry name" value="Multidrug resistance efflux transporter EmrE"/>
    <property type="match status" value="1"/>
</dbReference>
<protein>
    <submittedName>
        <fullName evidence="3">EamA/RhaT family transporter</fullName>
    </submittedName>
</protein>
<dbReference type="PANTHER" id="PTHR22911:SF137">
    <property type="entry name" value="SOLUTE CARRIER FAMILY 35 MEMBER G2-RELATED"/>
    <property type="match status" value="1"/>
</dbReference>